<accession>A0ACB8CGL2</accession>
<organism evidence="1 2">
    <name type="scientific">Dermacentor silvarum</name>
    <name type="common">Tick</name>
    <dbReference type="NCBI Taxonomy" id="543639"/>
    <lineage>
        <taxon>Eukaryota</taxon>
        <taxon>Metazoa</taxon>
        <taxon>Ecdysozoa</taxon>
        <taxon>Arthropoda</taxon>
        <taxon>Chelicerata</taxon>
        <taxon>Arachnida</taxon>
        <taxon>Acari</taxon>
        <taxon>Parasitiformes</taxon>
        <taxon>Ixodida</taxon>
        <taxon>Ixodoidea</taxon>
        <taxon>Ixodidae</taxon>
        <taxon>Rhipicephalinae</taxon>
        <taxon>Dermacentor</taxon>
    </lineage>
</organism>
<dbReference type="Proteomes" id="UP000821865">
    <property type="component" value="Chromosome 7"/>
</dbReference>
<comment type="caution">
    <text evidence="1">The sequence shown here is derived from an EMBL/GenBank/DDBJ whole genome shotgun (WGS) entry which is preliminary data.</text>
</comment>
<evidence type="ECO:0000313" key="1">
    <source>
        <dbReference type="EMBL" id="KAH7941910.1"/>
    </source>
</evidence>
<gene>
    <name evidence="1" type="ORF">HPB49_018498</name>
</gene>
<evidence type="ECO:0000313" key="2">
    <source>
        <dbReference type="Proteomes" id="UP000821865"/>
    </source>
</evidence>
<proteinExistence type="predicted"/>
<name>A0ACB8CGL2_DERSI</name>
<reference evidence="1" key="1">
    <citation type="submission" date="2020-05" db="EMBL/GenBank/DDBJ databases">
        <title>Large-scale comparative analyses of tick genomes elucidate their genetic diversity and vector capacities.</title>
        <authorList>
            <person name="Jia N."/>
            <person name="Wang J."/>
            <person name="Shi W."/>
            <person name="Du L."/>
            <person name="Sun Y."/>
            <person name="Zhan W."/>
            <person name="Jiang J."/>
            <person name="Wang Q."/>
            <person name="Zhang B."/>
            <person name="Ji P."/>
            <person name="Sakyi L.B."/>
            <person name="Cui X."/>
            <person name="Yuan T."/>
            <person name="Jiang B."/>
            <person name="Yang W."/>
            <person name="Lam T.T.-Y."/>
            <person name="Chang Q."/>
            <person name="Ding S."/>
            <person name="Wang X."/>
            <person name="Zhu J."/>
            <person name="Ruan X."/>
            <person name="Zhao L."/>
            <person name="Wei J."/>
            <person name="Que T."/>
            <person name="Du C."/>
            <person name="Cheng J."/>
            <person name="Dai P."/>
            <person name="Han X."/>
            <person name="Huang E."/>
            <person name="Gao Y."/>
            <person name="Liu J."/>
            <person name="Shao H."/>
            <person name="Ye R."/>
            <person name="Li L."/>
            <person name="Wei W."/>
            <person name="Wang X."/>
            <person name="Wang C."/>
            <person name="Yang T."/>
            <person name="Huo Q."/>
            <person name="Li W."/>
            <person name="Guo W."/>
            <person name="Chen H."/>
            <person name="Zhou L."/>
            <person name="Ni X."/>
            <person name="Tian J."/>
            <person name="Zhou Y."/>
            <person name="Sheng Y."/>
            <person name="Liu T."/>
            <person name="Pan Y."/>
            <person name="Xia L."/>
            <person name="Li J."/>
            <person name="Zhao F."/>
            <person name="Cao W."/>
        </authorList>
    </citation>
    <scope>NUCLEOTIDE SEQUENCE</scope>
    <source>
        <strain evidence="1">Dsil-2018</strain>
    </source>
</reference>
<dbReference type="EMBL" id="CM023476">
    <property type="protein sequence ID" value="KAH7941910.1"/>
    <property type="molecule type" value="Genomic_DNA"/>
</dbReference>
<sequence length="170" mass="18962">MLPKDSATIRIVQGRHPVLELSSAQQYYVSNDTDLSETMRCCIITGPNMGGKSSYMRQVALVVIMAHLGSYVPAESATISLIDGIYVRSGWDSWWGQSTFLSEMLETTEILDKCTNHSLVILDELGRGTATHDGTAIAWATLRHIVEEASFQAFLRLWRPVLVKEKCIEI</sequence>
<protein>
    <submittedName>
        <fullName evidence="1">Uncharacterized protein</fullName>
    </submittedName>
</protein>
<keyword evidence="2" id="KW-1185">Reference proteome</keyword>